<dbReference type="OrthoDB" id="1862401at2759"/>
<evidence type="ECO:0000313" key="5">
    <source>
        <dbReference type="Proteomes" id="UP000033540"/>
    </source>
</evidence>
<dbReference type="InterPro" id="IPR051283">
    <property type="entry name" value="Sec_Metabolite_Acyltrans"/>
</dbReference>
<dbReference type="Proteomes" id="UP000033540">
    <property type="component" value="Unassembled WGS sequence"/>
</dbReference>
<accession>A0A0F0IK60</accession>
<dbReference type="PANTHER" id="PTHR31896:SF64">
    <property type="entry name" value="TRICHOTHECENE 3-O-ACETYLTRANSFERASE"/>
    <property type="match status" value="1"/>
</dbReference>
<evidence type="ECO:0000313" key="4">
    <source>
        <dbReference type="EMBL" id="KJK67536.1"/>
    </source>
</evidence>
<gene>
    <name evidence="4" type="ORF">P875_00117048</name>
</gene>
<organism evidence="4 5">
    <name type="scientific">Aspergillus parasiticus (strain ATCC 56775 / NRRL 5862 / SRRC 143 / SU-1)</name>
    <dbReference type="NCBI Taxonomy" id="1403190"/>
    <lineage>
        <taxon>Eukaryota</taxon>
        <taxon>Fungi</taxon>
        <taxon>Dikarya</taxon>
        <taxon>Ascomycota</taxon>
        <taxon>Pezizomycotina</taxon>
        <taxon>Eurotiomycetes</taxon>
        <taxon>Eurotiomycetidae</taxon>
        <taxon>Eurotiales</taxon>
        <taxon>Aspergillaceae</taxon>
        <taxon>Aspergillus</taxon>
        <taxon>Aspergillus subgen. Circumdati</taxon>
    </lineage>
</organism>
<dbReference type="Pfam" id="PF22664">
    <property type="entry name" value="TRI-like_N"/>
    <property type="match status" value="1"/>
</dbReference>
<reference evidence="4 5" key="1">
    <citation type="submission" date="2015-02" db="EMBL/GenBank/DDBJ databases">
        <title>Draft genome sequence of Aspergillus parasiticus SU-1.</title>
        <authorList>
            <person name="Yu J."/>
            <person name="Fedorova N."/>
            <person name="Yin Y."/>
            <person name="Losada L."/>
            <person name="Zafar N."/>
            <person name="Taujale R."/>
            <person name="Ehrlich K.C."/>
            <person name="Bhatnagar D."/>
            <person name="Cleveland T.E."/>
            <person name="Bennett J.W."/>
            <person name="Nierman W.C."/>
        </authorList>
    </citation>
    <scope>NUCLEOTIDE SEQUENCE [LARGE SCALE GENOMIC DNA]</scope>
    <source>
        <strain evidence="5">ATCC 56775 / NRRL 5862 / SRRC 143 / SU-1</strain>
    </source>
</reference>
<proteinExistence type="predicted"/>
<keyword evidence="2" id="KW-0012">Acyltransferase</keyword>
<evidence type="ECO:0000256" key="1">
    <source>
        <dbReference type="ARBA" id="ARBA00022679"/>
    </source>
</evidence>
<keyword evidence="1 4" id="KW-0808">Transferase</keyword>
<protein>
    <submittedName>
        <fullName evidence="4">Transferase family protein</fullName>
    </submittedName>
</protein>
<dbReference type="Gene3D" id="3.30.559.10">
    <property type="entry name" value="Chloramphenicol acetyltransferase-like domain"/>
    <property type="match status" value="2"/>
</dbReference>
<dbReference type="PANTHER" id="PTHR31896">
    <property type="entry name" value="FAMILY REGULATORY PROTEIN, PUTATIVE (AFU_ORTHOLOGUE AFUA_3G14730)-RELATED"/>
    <property type="match status" value="1"/>
</dbReference>
<feature type="domain" description="Trichothecene 3-O-acetyltransferase-like N-terminal" evidence="3">
    <location>
        <begin position="20"/>
        <end position="176"/>
    </location>
</feature>
<evidence type="ECO:0000259" key="3">
    <source>
        <dbReference type="Pfam" id="PF22664"/>
    </source>
</evidence>
<dbReference type="InterPro" id="IPR023213">
    <property type="entry name" value="CAT-like_dom_sf"/>
</dbReference>
<dbReference type="EMBL" id="JZEE01000188">
    <property type="protein sequence ID" value="KJK67536.1"/>
    <property type="molecule type" value="Genomic_DNA"/>
</dbReference>
<sequence length="454" mass="51046">MGIFEHVQDVIGQLPVLKSYSHMLICFPVQDDKREVAIQELERAVRLVMKTFPYLSGKVINEGSGAGSSGTFKVTSYKEWESETHVFVRVQDRTTECPAYDELCAARGPSSMLPGHLLSSRVAFPETYQDIEEDPAPVLDFQANIVRGGLLLDLAAQHNIIDGTGIFQIINLLATALRGDQFPLFQLHEGNRDRRDLIRLLGPDEALLDHSELKPPVIMKAPPPSDILAPYKWRYYRFPVDSVNKIRDLANSKPEDFDPSTESLSLNDAITAFCWQRITAIRLRKLKTPTAFSKLSRAVDFRRIMRLTPAYLGHMVRVCNTRLTFEDIVESSLSRLASLLRKDVQEISNEYALRSYVTFIANEPDKSDIAYGGSFNAQTDFSCSSIAHVKAPDFGPLGKPGLMRRPTFQPLPCSSYIAPMLHGEGMEGLFCLHESEIEALAEDEMWKELVEYIG</sequence>
<dbReference type="InterPro" id="IPR054710">
    <property type="entry name" value="Tri101-like_N"/>
</dbReference>
<name>A0A0F0IK60_ASPPU</name>
<dbReference type="AlphaFoldDB" id="A0A0F0IK60"/>
<evidence type="ECO:0000256" key="2">
    <source>
        <dbReference type="ARBA" id="ARBA00023315"/>
    </source>
</evidence>
<dbReference type="GO" id="GO:0016746">
    <property type="term" value="F:acyltransferase activity"/>
    <property type="evidence" value="ECO:0007669"/>
    <property type="project" value="UniProtKB-KW"/>
</dbReference>
<dbReference type="STRING" id="1403190.A0A0F0IK60"/>
<comment type="caution">
    <text evidence="4">The sequence shown here is derived from an EMBL/GenBank/DDBJ whole genome shotgun (WGS) entry which is preliminary data.</text>
</comment>